<dbReference type="AlphaFoldDB" id="A0A665VKN0"/>
<name>A0A665VKN0_ECHNA</name>
<evidence type="ECO:0008006" key="3">
    <source>
        <dbReference type="Google" id="ProtNLM"/>
    </source>
</evidence>
<dbReference type="Ensembl" id="ENSENLT00000033240.1">
    <property type="protein sequence ID" value="ENSENLP00000032320.1"/>
    <property type="gene ID" value="ENSENLG00000014287.1"/>
</dbReference>
<accession>A0A665VKN0</accession>
<sequence length="130" mass="15134">VDEVLASHQAYYQLRVCQEAVWEAFRIFFDRIPGTAEYQRWVHTCQQESLCISDLARNFSSADEHMRMVHRVRGRPRPVSANNKKKNTTVGRPDVGRSVVIPRGSVRFKKFEAANVRHFCFIKPTKMILI</sequence>
<dbReference type="PANTHER" id="PTHR12199">
    <property type="entry name" value="INTERPHOTORECEPTOR MATRIX PROTEOGLYCAN"/>
    <property type="match status" value="1"/>
</dbReference>
<keyword evidence="2" id="KW-1185">Reference proteome</keyword>
<dbReference type="PANTHER" id="PTHR12199:SF3">
    <property type="entry name" value="INTERPHOTORECEPTOR MATRIX PROTEOGLYCAN 1"/>
    <property type="match status" value="1"/>
</dbReference>
<proteinExistence type="predicted"/>
<protein>
    <recommendedName>
        <fullName evidence="3">Interphotoreceptor matrix proteoglycan 1a</fullName>
    </recommendedName>
</protein>
<organism evidence="1 2">
    <name type="scientific">Echeneis naucrates</name>
    <name type="common">Live sharksucker</name>
    <dbReference type="NCBI Taxonomy" id="173247"/>
    <lineage>
        <taxon>Eukaryota</taxon>
        <taxon>Metazoa</taxon>
        <taxon>Chordata</taxon>
        <taxon>Craniata</taxon>
        <taxon>Vertebrata</taxon>
        <taxon>Euteleostomi</taxon>
        <taxon>Actinopterygii</taxon>
        <taxon>Neopterygii</taxon>
        <taxon>Teleostei</taxon>
        <taxon>Neoteleostei</taxon>
        <taxon>Acanthomorphata</taxon>
        <taxon>Carangaria</taxon>
        <taxon>Carangiformes</taxon>
        <taxon>Echeneidae</taxon>
        <taxon>Echeneis</taxon>
    </lineage>
</organism>
<reference evidence="1" key="2">
    <citation type="submission" date="2025-08" db="UniProtKB">
        <authorList>
            <consortium name="Ensembl"/>
        </authorList>
    </citation>
    <scope>IDENTIFICATION</scope>
</reference>
<evidence type="ECO:0000313" key="1">
    <source>
        <dbReference type="Ensembl" id="ENSENLP00000032320.1"/>
    </source>
</evidence>
<reference evidence="1" key="1">
    <citation type="submission" date="2021-04" db="EMBL/GenBank/DDBJ databases">
        <authorList>
            <consortium name="Wellcome Sanger Institute Data Sharing"/>
        </authorList>
    </citation>
    <scope>NUCLEOTIDE SEQUENCE [LARGE SCALE GENOMIC DNA]</scope>
</reference>
<dbReference type="InParanoid" id="A0A665VKN0"/>
<dbReference type="Proteomes" id="UP000472264">
    <property type="component" value="Chromosome 24"/>
</dbReference>
<reference evidence="1" key="3">
    <citation type="submission" date="2025-09" db="UniProtKB">
        <authorList>
            <consortium name="Ensembl"/>
        </authorList>
    </citation>
    <scope>IDENTIFICATION</scope>
</reference>
<dbReference type="InterPro" id="IPR039861">
    <property type="entry name" value="IMPG"/>
</dbReference>
<dbReference type="GO" id="GO:0007601">
    <property type="term" value="P:visual perception"/>
    <property type="evidence" value="ECO:0007669"/>
    <property type="project" value="InterPro"/>
</dbReference>
<evidence type="ECO:0000313" key="2">
    <source>
        <dbReference type="Proteomes" id="UP000472264"/>
    </source>
</evidence>